<evidence type="ECO:0000256" key="4">
    <source>
        <dbReference type="ARBA" id="ARBA00023136"/>
    </source>
</evidence>
<evidence type="ECO:0000256" key="5">
    <source>
        <dbReference type="SAM" id="MobiDB-lite"/>
    </source>
</evidence>
<dbReference type="InParanoid" id="A0A1Y2CS60"/>
<dbReference type="OrthoDB" id="277931at2759"/>
<proteinExistence type="predicted"/>
<feature type="transmembrane region" description="Helical" evidence="6">
    <location>
        <begin position="237"/>
        <end position="259"/>
    </location>
</feature>
<gene>
    <name evidence="7" type="ORF">BCR35DRAFT_336077</name>
</gene>
<dbReference type="FunCoup" id="A0A1Y2CS60">
    <property type="interactions" value="11"/>
</dbReference>
<evidence type="ECO:0000256" key="2">
    <source>
        <dbReference type="ARBA" id="ARBA00022692"/>
    </source>
</evidence>
<comment type="caution">
    <text evidence="7">The sequence shown here is derived from an EMBL/GenBank/DDBJ whole genome shotgun (WGS) entry which is preliminary data.</text>
</comment>
<dbReference type="PANTHER" id="PTHR17920:SF23">
    <property type="entry name" value="DUF726-DOMAIN-CONTAINING PROTEIN"/>
    <property type="match status" value="1"/>
</dbReference>
<dbReference type="Pfam" id="PF05277">
    <property type="entry name" value="DUF726"/>
    <property type="match status" value="1"/>
</dbReference>
<dbReference type="AlphaFoldDB" id="A0A1Y2CS60"/>
<feature type="region of interest" description="Disordered" evidence="5">
    <location>
        <begin position="566"/>
        <end position="605"/>
    </location>
</feature>
<evidence type="ECO:0008006" key="9">
    <source>
        <dbReference type="Google" id="ProtNLM"/>
    </source>
</evidence>
<dbReference type="GO" id="GO:0016020">
    <property type="term" value="C:membrane"/>
    <property type="evidence" value="ECO:0007669"/>
    <property type="project" value="UniProtKB-SubCell"/>
</dbReference>
<keyword evidence="4 6" id="KW-0472">Membrane</keyword>
<feature type="transmembrane region" description="Helical" evidence="6">
    <location>
        <begin position="265"/>
        <end position="298"/>
    </location>
</feature>
<keyword evidence="2 6" id="KW-0812">Transmembrane</keyword>
<reference evidence="7 8" key="1">
    <citation type="submission" date="2016-07" db="EMBL/GenBank/DDBJ databases">
        <title>Pervasive Adenine N6-methylation of Active Genes in Fungi.</title>
        <authorList>
            <consortium name="DOE Joint Genome Institute"/>
            <person name="Mondo S.J."/>
            <person name="Dannebaum R.O."/>
            <person name="Kuo R.C."/>
            <person name="Labutti K."/>
            <person name="Haridas S."/>
            <person name="Kuo A."/>
            <person name="Salamov A."/>
            <person name="Ahrendt S.R."/>
            <person name="Lipzen A."/>
            <person name="Sullivan W."/>
            <person name="Andreopoulos W.B."/>
            <person name="Clum A."/>
            <person name="Lindquist E."/>
            <person name="Daum C."/>
            <person name="Ramamoorthy G.K."/>
            <person name="Gryganskyi A."/>
            <person name="Culley D."/>
            <person name="Magnuson J.K."/>
            <person name="James T.Y."/>
            <person name="O'Malley M.A."/>
            <person name="Stajich J.E."/>
            <person name="Spatafora J.W."/>
            <person name="Visel A."/>
            <person name="Grigoriev I.V."/>
        </authorList>
    </citation>
    <scope>NUCLEOTIDE SEQUENCE [LARGE SCALE GENOMIC DNA]</scope>
    <source>
        <strain evidence="7 8">62-1032</strain>
    </source>
</reference>
<evidence type="ECO:0000313" key="8">
    <source>
        <dbReference type="Proteomes" id="UP000193467"/>
    </source>
</evidence>
<keyword evidence="3 6" id="KW-1133">Transmembrane helix</keyword>
<dbReference type="Proteomes" id="UP000193467">
    <property type="component" value="Unassembled WGS sequence"/>
</dbReference>
<protein>
    <recommendedName>
        <fullName evidence="9">DUF726-domain-containing protein</fullName>
    </recommendedName>
</protein>
<keyword evidence="8" id="KW-1185">Reference proteome</keyword>
<evidence type="ECO:0000256" key="1">
    <source>
        <dbReference type="ARBA" id="ARBA00004141"/>
    </source>
</evidence>
<organism evidence="7 8">
    <name type="scientific">Leucosporidium creatinivorum</name>
    <dbReference type="NCBI Taxonomy" id="106004"/>
    <lineage>
        <taxon>Eukaryota</taxon>
        <taxon>Fungi</taxon>
        <taxon>Dikarya</taxon>
        <taxon>Basidiomycota</taxon>
        <taxon>Pucciniomycotina</taxon>
        <taxon>Microbotryomycetes</taxon>
        <taxon>Leucosporidiales</taxon>
        <taxon>Leucosporidium</taxon>
    </lineage>
</organism>
<sequence>MSSSDSTPTEALKSQVDTFSPHLKLLIAIAAKVATLHALAGRYTQKLSLQDVDLEGKDGEKEAQEELDTEQARVKNLMARTIQNSLRWLQIVCTHLEVDMGSLPDDPSLDTSLKEGLEKEREFDIAFELVLVSLGLAARDAKEQEVLTKKEGKEKTAPVLDYTALERSLTMRAVGVLGIEEGVVESAEKAIAQFLYFEMKEKEKEKEEKGISSKGEWDEATQAYKEENKNKNSALKWAATGAGFVLGGVAIGLTGGLAAPALAPLLAGTFGIAAFGGAGGAILIGTLLGLGGGGLAGYRTHRRMQGLDDVTFEPITEADVPTIPSLTATVVASGFLLDLADSVEPWRPTFSAAKVDAYALKADPKAFLEAGQALDKYIRNKVISLGGAELIKTTALAAVYAGVALPLTIYNGTTMVLDSDFTRCRDKAKKAGVLLAEILEKQVQGKRPAVLIGYGPGATIILNCLLTLHARELGSLVYSATLISLPDSPSPVTWSAARSVVAHELINCYSVHDWTLALNARLYTLSNKVGGLRAVEVEGVRDVDVSDLVKGHLELRGKVGQILQRVKEGKGSKDEAKGEEARAMEAKLRETEVKESEVKGTEVKA</sequence>
<name>A0A1Y2CS60_9BASI</name>
<evidence type="ECO:0000313" key="7">
    <source>
        <dbReference type="EMBL" id="ORY49736.1"/>
    </source>
</evidence>
<dbReference type="EMBL" id="MCGR01000111">
    <property type="protein sequence ID" value="ORY49736.1"/>
    <property type="molecule type" value="Genomic_DNA"/>
</dbReference>
<dbReference type="PANTHER" id="PTHR17920">
    <property type="entry name" value="TRANSMEMBRANE AND COILED-COIL DOMAIN-CONTAINING PROTEIN 4 TMCO4"/>
    <property type="match status" value="1"/>
</dbReference>
<comment type="subcellular location">
    <subcellularLocation>
        <location evidence="1">Membrane</location>
        <topology evidence="1">Multi-pass membrane protein</topology>
    </subcellularLocation>
</comment>
<dbReference type="InterPro" id="IPR007941">
    <property type="entry name" value="DUF726"/>
</dbReference>
<accession>A0A1Y2CS60</accession>
<evidence type="ECO:0000256" key="6">
    <source>
        <dbReference type="SAM" id="Phobius"/>
    </source>
</evidence>
<evidence type="ECO:0000256" key="3">
    <source>
        <dbReference type="ARBA" id="ARBA00022989"/>
    </source>
</evidence>